<gene>
    <name evidence="1" type="ORF">UFOPK3376_01988</name>
</gene>
<dbReference type="EMBL" id="CAFBLP010000053">
    <property type="protein sequence ID" value="CAB4884850.1"/>
    <property type="molecule type" value="Genomic_DNA"/>
</dbReference>
<proteinExistence type="predicted"/>
<name>A0A6J7EUR7_9ZZZZ</name>
<protein>
    <submittedName>
        <fullName evidence="1">Unannotated protein</fullName>
    </submittedName>
</protein>
<sequence length="231" mass="24940">MVGWCQTFPAGYTSPATRGTACGIASRISHLASRISLGMLMQVSRRVCSGSSTGTPSTGSGANPSRNWIVLAVDVCPLGLTSTGSSTHRPEISNAASVPWQSPVRRPTFQQSRCDLVRFGGALRRPRPVPSCEAASTLRRALRDRDGLRSDDQANSCRPLGLRTWLMLKRWCSCSPISQHRSTPEVFVEPPPAAALSRSRAAAESKMLWATKDRSCLARASRISAFNALAR</sequence>
<reference evidence="1" key="1">
    <citation type="submission" date="2020-05" db="EMBL/GenBank/DDBJ databases">
        <authorList>
            <person name="Chiriac C."/>
            <person name="Salcher M."/>
            <person name="Ghai R."/>
            <person name="Kavagutti S V."/>
        </authorList>
    </citation>
    <scope>NUCLEOTIDE SEQUENCE</scope>
</reference>
<organism evidence="1">
    <name type="scientific">freshwater metagenome</name>
    <dbReference type="NCBI Taxonomy" id="449393"/>
    <lineage>
        <taxon>unclassified sequences</taxon>
        <taxon>metagenomes</taxon>
        <taxon>ecological metagenomes</taxon>
    </lineage>
</organism>
<accession>A0A6J7EUR7</accession>
<dbReference type="AlphaFoldDB" id="A0A6J7EUR7"/>
<evidence type="ECO:0000313" key="1">
    <source>
        <dbReference type="EMBL" id="CAB4884850.1"/>
    </source>
</evidence>